<evidence type="ECO:0000256" key="1">
    <source>
        <dbReference type="ARBA" id="ARBA00004613"/>
    </source>
</evidence>
<gene>
    <name evidence="5" type="ORF">PMAYCL1PPCAC_15999</name>
</gene>
<dbReference type="Gene3D" id="2.10.90.10">
    <property type="entry name" value="Cystine-knot cytokines"/>
    <property type="match status" value="1"/>
</dbReference>
<feature type="non-terminal residue" evidence="5">
    <location>
        <position position="119"/>
    </location>
</feature>
<comment type="caution">
    <text evidence="5">The sequence shown here is derived from an EMBL/GenBank/DDBJ whole genome shotgun (WGS) entry which is preliminary data.</text>
</comment>
<protein>
    <submittedName>
        <fullName evidence="5">Uncharacterized protein</fullName>
    </submittedName>
</protein>
<dbReference type="SUPFAM" id="SSF57501">
    <property type="entry name" value="Cystine-knot cytokines"/>
    <property type="match status" value="1"/>
</dbReference>
<dbReference type="InterPro" id="IPR010345">
    <property type="entry name" value="IL-17_fam"/>
</dbReference>
<organism evidence="5 6">
    <name type="scientific">Pristionchus mayeri</name>
    <dbReference type="NCBI Taxonomy" id="1317129"/>
    <lineage>
        <taxon>Eukaryota</taxon>
        <taxon>Metazoa</taxon>
        <taxon>Ecdysozoa</taxon>
        <taxon>Nematoda</taxon>
        <taxon>Chromadorea</taxon>
        <taxon>Rhabditida</taxon>
        <taxon>Rhabditina</taxon>
        <taxon>Diplogasteromorpha</taxon>
        <taxon>Diplogasteroidea</taxon>
        <taxon>Neodiplogasteridae</taxon>
        <taxon>Pristionchus</taxon>
    </lineage>
</organism>
<dbReference type="AlphaFoldDB" id="A0AAN5CJY9"/>
<dbReference type="GO" id="GO:0005576">
    <property type="term" value="C:extracellular region"/>
    <property type="evidence" value="ECO:0007669"/>
    <property type="project" value="UniProtKB-SubCell"/>
</dbReference>
<evidence type="ECO:0000256" key="2">
    <source>
        <dbReference type="ARBA" id="ARBA00007236"/>
    </source>
</evidence>
<comment type="subcellular location">
    <subcellularLocation>
        <location evidence="1">Secreted</location>
    </subcellularLocation>
</comment>
<proteinExistence type="inferred from homology"/>
<accession>A0AAN5CJY9</accession>
<comment type="similarity">
    <text evidence="2">Belongs to the IL-17 family.</text>
</comment>
<keyword evidence="4" id="KW-0732">Signal</keyword>
<sequence>SMILPEDSEYLGMTRTNRAVACGKNVAVGRQNTASFEHRALCPFRIRRNIDYHRLPILLEEVQCLCRRPSHLSSYTNIRCQPLQYSIPVLRRFVSHDRYIQSLEVLTLACIPLKPVRIL</sequence>
<dbReference type="EMBL" id="BTRK01000004">
    <property type="protein sequence ID" value="GMR45804.1"/>
    <property type="molecule type" value="Genomic_DNA"/>
</dbReference>
<dbReference type="Proteomes" id="UP001328107">
    <property type="component" value="Unassembled WGS sequence"/>
</dbReference>
<keyword evidence="3" id="KW-0964">Secreted</keyword>
<feature type="non-terminal residue" evidence="5">
    <location>
        <position position="1"/>
    </location>
</feature>
<dbReference type="Pfam" id="PF06083">
    <property type="entry name" value="IL17"/>
    <property type="match status" value="1"/>
</dbReference>
<name>A0AAN5CJY9_9BILA</name>
<dbReference type="GO" id="GO:0005125">
    <property type="term" value="F:cytokine activity"/>
    <property type="evidence" value="ECO:0007669"/>
    <property type="project" value="InterPro"/>
</dbReference>
<evidence type="ECO:0000256" key="3">
    <source>
        <dbReference type="ARBA" id="ARBA00022525"/>
    </source>
</evidence>
<evidence type="ECO:0000313" key="6">
    <source>
        <dbReference type="Proteomes" id="UP001328107"/>
    </source>
</evidence>
<evidence type="ECO:0000256" key="4">
    <source>
        <dbReference type="ARBA" id="ARBA00022729"/>
    </source>
</evidence>
<keyword evidence="6" id="KW-1185">Reference proteome</keyword>
<evidence type="ECO:0000313" key="5">
    <source>
        <dbReference type="EMBL" id="GMR45804.1"/>
    </source>
</evidence>
<reference evidence="6" key="1">
    <citation type="submission" date="2022-10" db="EMBL/GenBank/DDBJ databases">
        <title>Genome assembly of Pristionchus species.</title>
        <authorList>
            <person name="Yoshida K."/>
            <person name="Sommer R.J."/>
        </authorList>
    </citation>
    <scope>NUCLEOTIDE SEQUENCE [LARGE SCALE GENOMIC DNA]</scope>
    <source>
        <strain evidence="6">RS5460</strain>
    </source>
</reference>
<dbReference type="InterPro" id="IPR029034">
    <property type="entry name" value="Cystine-knot_cytokine"/>
</dbReference>